<evidence type="ECO:0000259" key="1">
    <source>
        <dbReference type="SMART" id="SM00471"/>
    </source>
</evidence>
<dbReference type="PANTHER" id="PTHR36442:SF1">
    <property type="entry name" value="CYCLIC-DI-AMP PHOSPHODIESTERASE PGPH"/>
    <property type="match status" value="1"/>
</dbReference>
<dbReference type="SMART" id="SM00471">
    <property type="entry name" value="HDc"/>
    <property type="match status" value="1"/>
</dbReference>
<name>A0A383AP75_9ZZZZ</name>
<gene>
    <name evidence="2" type="ORF">METZ01_LOCUS462338</name>
</gene>
<dbReference type="EMBL" id="UINC01193730">
    <property type="protein sequence ID" value="SVE09484.1"/>
    <property type="molecule type" value="Genomic_DNA"/>
</dbReference>
<dbReference type="SUPFAM" id="SSF109604">
    <property type="entry name" value="HD-domain/PDEase-like"/>
    <property type="match status" value="1"/>
</dbReference>
<evidence type="ECO:0000313" key="2">
    <source>
        <dbReference type="EMBL" id="SVE09484.1"/>
    </source>
</evidence>
<dbReference type="InterPro" id="IPR003607">
    <property type="entry name" value="HD/PDEase_dom"/>
</dbReference>
<dbReference type="Gene3D" id="1.10.3210.10">
    <property type="entry name" value="Hypothetical protein af1432"/>
    <property type="match status" value="1"/>
</dbReference>
<reference evidence="2" key="1">
    <citation type="submission" date="2018-05" db="EMBL/GenBank/DDBJ databases">
        <authorList>
            <person name="Lanie J.A."/>
            <person name="Ng W.-L."/>
            <person name="Kazmierczak K.M."/>
            <person name="Andrzejewski T.M."/>
            <person name="Davidsen T.M."/>
            <person name="Wayne K.J."/>
            <person name="Tettelin H."/>
            <person name="Glass J.I."/>
            <person name="Rusch D."/>
            <person name="Podicherti R."/>
            <person name="Tsui H.-C.T."/>
            <person name="Winkler M.E."/>
        </authorList>
    </citation>
    <scope>NUCLEOTIDE SEQUENCE</scope>
</reference>
<dbReference type="NCBIfam" id="TIGR00277">
    <property type="entry name" value="HDIG"/>
    <property type="match status" value="1"/>
</dbReference>
<organism evidence="2">
    <name type="scientific">marine metagenome</name>
    <dbReference type="NCBI Taxonomy" id="408172"/>
    <lineage>
        <taxon>unclassified sequences</taxon>
        <taxon>metagenomes</taxon>
        <taxon>ecological metagenomes</taxon>
    </lineage>
</organism>
<proteinExistence type="predicted"/>
<dbReference type="PANTHER" id="PTHR36442">
    <property type="entry name" value="CYCLIC-DI-AMP PHOSPHODIESTERASE PGPH"/>
    <property type="match status" value="1"/>
</dbReference>
<dbReference type="AlphaFoldDB" id="A0A383AP75"/>
<feature type="domain" description="HD/PDEase" evidence="1">
    <location>
        <begin position="73"/>
        <end position="233"/>
    </location>
</feature>
<dbReference type="InterPro" id="IPR006674">
    <property type="entry name" value="HD_domain"/>
</dbReference>
<sequence>FKVMGDFSGSEDVGFLASFLQDPGYALMGGLISGGIVTSLLPQIEKIFDVLTERRLLELADPSNQLLHILRTRAPGTFQHTLGVQQLAREATEAIGGNVLLASVGAYYHDIGKIYKPEYFAENMGQDKSIHDQLRPSMSKLIIMSHVKEGIIFAREEKLPQQIIDMIPMHHGTTVVEFFYHKARLEEGDEEEGSTEDTEYRYPGPKPTFPEAGVLMLADAVEAISKSVQDPTPVKFREIAREMIRKRIFD</sequence>
<dbReference type="CDD" id="cd00077">
    <property type="entry name" value="HDc"/>
    <property type="match status" value="1"/>
</dbReference>
<protein>
    <recommendedName>
        <fullName evidence="1">HD/PDEase domain-containing protein</fullName>
    </recommendedName>
</protein>
<accession>A0A383AP75</accession>
<dbReference type="Pfam" id="PF01966">
    <property type="entry name" value="HD"/>
    <property type="match status" value="1"/>
</dbReference>
<feature type="non-terminal residue" evidence="2">
    <location>
        <position position="250"/>
    </location>
</feature>
<dbReference type="InterPro" id="IPR006675">
    <property type="entry name" value="HDIG_dom"/>
</dbReference>
<feature type="non-terminal residue" evidence="2">
    <location>
        <position position="1"/>
    </location>
</feature>
<dbReference type="InterPro" id="IPR052722">
    <property type="entry name" value="PgpH_phosphodiesterase"/>
</dbReference>